<evidence type="ECO:0000313" key="12">
    <source>
        <dbReference type="Proteomes" id="UP000824782"/>
    </source>
</evidence>
<feature type="compositionally biased region" description="Basic and acidic residues" evidence="10">
    <location>
        <begin position="47"/>
        <end position="65"/>
    </location>
</feature>
<keyword evidence="8" id="KW-0804">Transcription</keyword>
<reference evidence="11" key="1">
    <citation type="thesis" date="2020" institute="ProQuest LLC" country="789 East Eisenhower Parkway, Ann Arbor, MI, USA">
        <title>Comparative Genomics and Chromosome Evolution.</title>
        <authorList>
            <person name="Mudd A.B."/>
        </authorList>
    </citation>
    <scope>NUCLEOTIDE SEQUENCE</scope>
    <source>
        <strain evidence="11">237g6f4</strain>
        <tissue evidence="11">Blood</tissue>
    </source>
</reference>
<keyword evidence="4" id="KW-0678">Repressor</keyword>
<protein>
    <recommendedName>
        <fullName evidence="3">histone deacetylase</fullName>
        <ecNumber evidence="3">3.5.1.98</ecNumber>
    </recommendedName>
</protein>
<evidence type="ECO:0000256" key="4">
    <source>
        <dbReference type="ARBA" id="ARBA00022491"/>
    </source>
</evidence>
<dbReference type="PANTHER" id="PTHR45364:SF11">
    <property type="entry name" value="HISTONE DEACETYLASE 9"/>
    <property type="match status" value="1"/>
</dbReference>
<dbReference type="Proteomes" id="UP000824782">
    <property type="component" value="Unassembled WGS sequence"/>
</dbReference>
<evidence type="ECO:0000313" key="11">
    <source>
        <dbReference type="EMBL" id="KAG8573199.1"/>
    </source>
</evidence>
<dbReference type="AlphaFoldDB" id="A0AAV7BKK4"/>
<accession>A0AAV7BKK4</accession>
<keyword evidence="7" id="KW-0805">Transcription regulation</keyword>
<comment type="subcellular location">
    <subcellularLocation>
        <location evidence="1">Nucleus</location>
    </subcellularLocation>
</comment>
<evidence type="ECO:0000256" key="7">
    <source>
        <dbReference type="ARBA" id="ARBA00023015"/>
    </source>
</evidence>
<evidence type="ECO:0000256" key="8">
    <source>
        <dbReference type="ARBA" id="ARBA00023163"/>
    </source>
</evidence>
<comment type="caution">
    <text evidence="11">The sequence shown here is derived from an EMBL/GenBank/DDBJ whole genome shotgun (WGS) entry which is preliminary data.</text>
</comment>
<dbReference type="EC" id="3.5.1.98" evidence="3"/>
<comment type="similarity">
    <text evidence="2">Belongs to the histone deacetylase family. HD type 2 subfamily.</text>
</comment>
<evidence type="ECO:0000256" key="2">
    <source>
        <dbReference type="ARBA" id="ARBA00007738"/>
    </source>
</evidence>
<feature type="region of interest" description="Disordered" evidence="10">
    <location>
        <begin position="1"/>
        <end position="87"/>
    </location>
</feature>
<evidence type="ECO:0000256" key="3">
    <source>
        <dbReference type="ARBA" id="ARBA00012111"/>
    </source>
</evidence>
<dbReference type="PANTHER" id="PTHR45364">
    <property type="entry name" value="HISTONE DEACETYLASE 9-RELATED"/>
    <property type="match status" value="1"/>
</dbReference>
<evidence type="ECO:0000256" key="10">
    <source>
        <dbReference type="SAM" id="MobiDB-lite"/>
    </source>
</evidence>
<evidence type="ECO:0000256" key="6">
    <source>
        <dbReference type="ARBA" id="ARBA00022853"/>
    </source>
</evidence>
<feature type="compositionally biased region" description="Polar residues" evidence="10">
    <location>
        <begin position="8"/>
        <end position="19"/>
    </location>
</feature>
<dbReference type="GO" id="GO:0141221">
    <property type="term" value="F:histone deacetylase activity, hydrolytic mechanism"/>
    <property type="evidence" value="ECO:0007669"/>
    <property type="project" value="UniProtKB-EC"/>
</dbReference>
<keyword evidence="5" id="KW-0378">Hydrolase</keyword>
<sequence>MNKILSKSIEQLRQPGSQLEESEEEHHSDYTMQEERVSSTGNIRSHSSTDLRSDRLTPVKVKEEPPDSDDDIQNHPESNPKSAFVQQVTSKDFTPKLFLVHFFM</sequence>
<feature type="compositionally biased region" description="Basic and acidic residues" evidence="10">
    <location>
        <begin position="24"/>
        <end position="37"/>
    </location>
</feature>
<feature type="compositionally biased region" description="Polar residues" evidence="10">
    <location>
        <begin position="75"/>
        <end position="87"/>
    </location>
</feature>
<keyword evidence="6" id="KW-0156">Chromatin regulator</keyword>
<dbReference type="EMBL" id="WNYA01000005">
    <property type="protein sequence ID" value="KAG8573199.1"/>
    <property type="molecule type" value="Genomic_DNA"/>
</dbReference>
<keyword evidence="12" id="KW-1185">Reference proteome</keyword>
<keyword evidence="9" id="KW-0539">Nucleus</keyword>
<proteinExistence type="inferred from homology"/>
<name>A0AAV7BKK4_ENGPU</name>
<gene>
    <name evidence="11" type="ORF">GDO81_012322</name>
</gene>
<organism evidence="11 12">
    <name type="scientific">Engystomops pustulosus</name>
    <name type="common">Tungara frog</name>
    <name type="synonym">Physalaemus pustulosus</name>
    <dbReference type="NCBI Taxonomy" id="76066"/>
    <lineage>
        <taxon>Eukaryota</taxon>
        <taxon>Metazoa</taxon>
        <taxon>Chordata</taxon>
        <taxon>Craniata</taxon>
        <taxon>Vertebrata</taxon>
        <taxon>Euteleostomi</taxon>
        <taxon>Amphibia</taxon>
        <taxon>Batrachia</taxon>
        <taxon>Anura</taxon>
        <taxon>Neobatrachia</taxon>
        <taxon>Hyloidea</taxon>
        <taxon>Leptodactylidae</taxon>
        <taxon>Leiuperinae</taxon>
        <taxon>Engystomops</taxon>
    </lineage>
</organism>
<dbReference type="GO" id="GO:0005634">
    <property type="term" value="C:nucleus"/>
    <property type="evidence" value="ECO:0007669"/>
    <property type="project" value="UniProtKB-SubCell"/>
</dbReference>
<evidence type="ECO:0000256" key="9">
    <source>
        <dbReference type="ARBA" id="ARBA00023242"/>
    </source>
</evidence>
<evidence type="ECO:0000256" key="1">
    <source>
        <dbReference type="ARBA" id="ARBA00004123"/>
    </source>
</evidence>
<evidence type="ECO:0000256" key="5">
    <source>
        <dbReference type="ARBA" id="ARBA00022801"/>
    </source>
</evidence>